<accession>A0A1R2BDW6</accession>
<evidence type="ECO:0000313" key="1">
    <source>
        <dbReference type="EMBL" id="OMJ74968.1"/>
    </source>
</evidence>
<proteinExistence type="predicted"/>
<name>A0A1R2BDW6_9CILI</name>
<evidence type="ECO:0000313" key="2">
    <source>
        <dbReference type="Proteomes" id="UP000187209"/>
    </source>
</evidence>
<comment type="caution">
    <text evidence="1">The sequence shown here is derived from an EMBL/GenBank/DDBJ whole genome shotgun (WGS) entry which is preliminary data.</text>
</comment>
<dbReference type="OrthoDB" id="128924at2759"/>
<dbReference type="EMBL" id="MPUH01000718">
    <property type="protein sequence ID" value="OMJ74968.1"/>
    <property type="molecule type" value="Genomic_DNA"/>
</dbReference>
<sequence length="313" mass="36940">MNNTCRHPNCSEEGLCECSCEGNLRFCDSHIRKHSIENYCLTKSLRVNYQVAQARLNNNALDRLSSECVLLSQSLINEILYHLQESLNVLQDKKSQINELIFNDQKEEAERISMWANPISIIDKDKSLFSLYIRKLLSFNEDPITEQTLEDELKRKKFESACEKTEEVKNELKMVKIAYKEKKIQIKNTKKVIPESDLSLKESNNSLKNETKYYEELKIILAKDIECLKEQKQKLCLDLKNYHERKTSGIEDKKFQSWNDFKSYFGVMNDEEKIVYLVQNNFQDFRNDIVEKKCCVDWIKVTDDSNFLFICIF</sequence>
<protein>
    <submittedName>
        <fullName evidence="1">Uncharacterized protein</fullName>
    </submittedName>
</protein>
<dbReference type="AlphaFoldDB" id="A0A1R2BDW6"/>
<gene>
    <name evidence="1" type="ORF">SteCoe_25995</name>
</gene>
<keyword evidence="2" id="KW-1185">Reference proteome</keyword>
<organism evidence="1 2">
    <name type="scientific">Stentor coeruleus</name>
    <dbReference type="NCBI Taxonomy" id="5963"/>
    <lineage>
        <taxon>Eukaryota</taxon>
        <taxon>Sar</taxon>
        <taxon>Alveolata</taxon>
        <taxon>Ciliophora</taxon>
        <taxon>Postciliodesmatophora</taxon>
        <taxon>Heterotrichea</taxon>
        <taxon>Heterotrichida</taxon>
        <taxon>Stentoridae</taxon>
        <taxon>Stentor</taxon>
    </lineage>
</organism>
<dbReference type="Proteomes" id="UP000187209">
    <property type="component" value="Unassembled WGS sequence"/>
</dbReference>
<reference evidence="1 2" key="1">
    <citation type="submission" date="2016-11" db="EMBL/GenBank/DDBJ databases">
        <title>The macronuclear genome of Stentor coeruleus: a giant cell with tiny introns.</title>
        <authorList>
            <person name="Slabodnick M."/>
            <person name="Ruby J.G."/>
            <person name="Reiff S.B."/>
            <person name="Swart E.C."/>
            <person name="Gosai S."/>
            <person name="Prabakaran S."/>
            <person name="Witkowska E."/>
            <person name="Larue G.E."/>
            <person name="Fisher S."/>
            <person name="Freeman R.M."/>
            <person name="Gunawardena J."/>
            <person name="Chu W."/>
            <person name="Stover N.A."/>
            <person name="Gregory B.D."/>
            <person name="Nowacki M."/>
            <person name="Derisi J."/>
            <person name="Roy S.W."/>
            <person name="Marshall W.F."/>
            <person name="Sood P."/>
        </authorList>
    </citation>
    <scope>NUCLEOTIDE SEQUENCE [LARGE SCALE GENOMIC DNA]</scope>
    <source>
        <strain evidence="1">WM001</strain>
    </source>
</reference>